<dbReference type="Proteomes" id="UP000807342">
    <property type="component" value="Unassembled WGS sequence"/>
</dbReference>
<keyword evidence="2" id="KW-0479">Metal-binding</keyword>
<keyword evidence="3" id="KW-0862">Zinc</keyword>
<keyword evidence="11" id="KW-1185">Reference proteome</keyword>
<feature type="compositionally biased region" description="Polar residues" evidence="8">
    <location>
        <begin position="200"/>
        <end position="209"/>
    </location>
</feature>
<name>A0A9P5XNR3_9AGAR</name>
<dbReference type="GO" id="GO:0003677">
    <property type="term" value="F:DNA binding"/>
    <property type="evidence" value="ECO:0007669"/>
    <property type="project" value="UniProtKB-KW"/>
</dbReference>
<comment type="caution">
    <text evidence="10">The sequence shown here is derived from an EMBL/GenBank/DDBJ whole genome shotgun (WGS) entry which is preliminary data.</text>
</comment>
<comment type="subcellular location">
    <subcellularLocation>
        <location evidence="1">Nucleus</location>
    </subcellularLocation>
</comment>
<dbReference type="GO" id="GO:0000981">
    <property type="term" value="F:DNA-binding transcription factor activity, RNA polymerase II-specific"/>
    <property type="evidence" value="ECO:0007669"/>
    <property type="project" value="InterPro"/>
</dbReference>
<keyword evidence="7" id="KW-0539">Nucleus</keyword>
<feature type="compositionally biased region" description="Basic and acidic residues" evidence="8">
    <location>
        <begin position="1"/>
        <end position="15"/>
    </location>
</feature>
<feature type="region of interest" description="Disordered" evidence="8">
    <location>
        <begin position="852"/>
        <end position="872"/>
    </location>
</feature>
<organism evidence="10 11">
    <name type="scientific">Macrolepiota fuliginosa MF-IS2</name>
    <dbReference type="NCBI Taxonomy" id="1400762"/>
    <lineage>
        <taxon>Eukaryota</taxon>
        <taxon>Fungi</taxon>
        <taxon>Dikarya</taxon>
        <taxon>Basidiomycota</taxon>
        <taxon>Agaricomycotina</taxon>
        <taxon>Agaricomycetes</taxon>
        <taxon>Agaricomycetidae</taxon>
        <taxon>Agaricales</taxon>
        <taxon>Agaricineae</taxon>
        <taxon>Agaricaceae</taxon>
        <taxon>Macrolepiota</taxon>
    </lineage>
</organism>
<dbReference type="InterPro" id="IPR007219">
    <property type="entry name" value="XnlR_reg_dom"/>
</dbReference>
<evidence type="ECO:0000256" key="3">
    <source>
        <dbReference type="ARBA" id="ARBA00022833"/>
    </source>
</evidence>
<evidence type="ECO:0000256" key="4">
    <source>
        <dbReference type="ARBA" id="ARBA00023015"/>
    </source>
</evidence>
<dbReference type="PANTHER" id="PTHR31313:SF78">
    <property type="entry name" value="TRANSCRIPTION FACTOR DOMAIN-CONTAINING PROTEIN"/>
    <property type="match status" value="1"/>
</dbReference>
<dbReference type="InterPro" id="IPR036864">
    <property type="entry name" value="Zn2-C6_fun-type_DNA-bd_sf"/>
</dbReference>
<protein>
    <recommendedName>
        <fullName evidence="9">Zn(2)-C6 fungal-type domain-containing protein</fullName>
    </recommendedName>
</protein>
<feature type="domain" description="Zn(2)-C6 fungal-type" evidence="9">
    <location>
        <begin position="30"/>
        <end position="63"/>
    </location>
</feature>
<gene>
    <name evidence="10" type="ORF">P691DRAFT_693307</name>
</gene>
<keyword evidence="6" id="KW-0804">Transcription</keyword>
<dbReference type="GO" id="GO:0005634">
    <property type="term" value="C:nucleus"/>
    <property type="evidence" value="ECO:0007669"/>
    <property type="project" value="UniProtKB-SubCell"/>
</dbReference>
<keyword evidence="4" id="KW-0805">Transcription regulation</keyword>
<evidence type="ECO:0000313" key="10">
    <source>
        <dbReference type="EMBL" id="KAF9454168.1"/>
    </source>
</evidence>
<evidence type="ECO:0000313" key="11">
    <source>
        <dbReference type="Proteomes" id="UP000807342"/>
    </source>
</evidence>
<dbReference type="GO" id="GO:0008270">
    <property type="term" value="F:zinc ion binding"/>
    <property type="evidence" value="ECO:0007669"/>
    <property type="project" value="InterPro"/>
</dbReference>
<dbReference type="InterPro" id="IPR051615">
    <property type="entry name" value="Transcr_Regulatory_Elem"/>
</dbReference>
<accession>A0A9P5XNR3</accession>
<dbReference type="EMBL" id="MU151056">
    <property type="protein sequence ID" value="KAF9454168.1"/>
    <property type="molecule type" value="Genomic_DNA"/>
</dbReference>
<dbReference type="PANTHER" id="PTHR31313">
    <property type="entry name" value="TY1 ENHANCER ACTIVATOR"/>
    <property type="match status" value="1"/>
</dbReference>
<evidence type="ECO:0000256" key="7">
    <source>
        <dbReference type="ARBA" id="ARBA00023242"/>
    </source>
</evidence>
<evidence type="ECO:0000256" key="1">
    <source>
        <dbReference type="ARBA" id="ARBA00004123"/>
    </source>
</evidence>
<proteinExistence type="predicted"/>
<dbReference type="SMART" id="SM00906">
    <property type="entry name" value="Fungal_trans"/>
    <property type="match status" value="1"/>
</dbReference>
<dbReference type="Pfam" id="PF00172">
    <property type="entry name" value="Zn_clus"/>
    <property type="match status" value="1"/>
</dbReference>
<dbReference type="PROSITE" id="PS00463">
    <property type="entry name" value="ZN2_CY6_FUNGAL_1"/>
    <property type="match status" value="1"/>
</dbReference>
<dbReference type="OrthoDB" id="2123952at2759"/>
<reference evidence="10" key="1">
    <citation type="submission" date="2020-11" db="EMBL/GenBank/DDBJ databases">
        <authorList>
            <consortium name="DOE Joint Genome Institute"/>
            <person name="Ahrendt S."/>
            <person name="Riley R."/>
            <person name="Andreopoulos W."/>
            <person name="Labutti K."/>
            <person name="Pangilinan J."/>
            <person name="Ruiz-Duenas F.J."/>
            <person name="Barrasa J.M."/>
            <person name="Sanchez-Garcia M."/>
            <person name="Camarero S."/>
            <person name="Miyauchi S."/>
            <person name="Serrano A."/>
            <person name="Linde D."/>
            <person name="Babiker R."/>
            <person name="Drula E."/>
            <person name="Ayuso-Fernandez I."/>
            <person name="Pacheco R."/>
            <person name="Padilla G."/>
            <person name="Ferreira P."/>
            <person name="Barriuso J."/>
            <person name="Kellner H."/>
            <person name="Castanera R."/>
            <person name="Alfaro M."/>
            <person name="Ramirez L."/>
            <person name="Pisabarro A.G."/>
            <person name="Kuo A."/>
            <person name="Tritt A."/>
            <person name="Lipzen A."/>
            <person name="He G."/>
            <person name="Yan M."/>
            <person name="Ng V."/>
            <person name="Cullen D."/>
            <person name="Martin F."/>
            <person name="Rosso M.-N."/>
            <person name="Henrissat B."/>
            <person name="Hibbett D."/>
            <person name="Martinez A.T."/>
            <person name="Grigoriev I.V."/>
        </authorList>
    </citation>
    <scope>NUCLEOTIDE SEQUENCE</scope>
    <source>
        <strain evidence="10">MF-IS2</strain>
    </source>
</reference>
<keyword evidence="5" id="KW-0238">DNA-binding</keyword>
<evidence type="ECO:0000256" key="6">
    <source>
        <dbReference type="ARBA" id="ARBA00023163"/>
    </source>
</evidence>
<evidence type="ECO:0000256" key="5">
    <source>
        <dbReference type="ARBA" id="ARBA00023125"/>
    </source>
</evidence>
<feature type="region of interest" description="Disordered" evidence="8">
    <location>
        <begin position="148"/>
        <end position="181"/>
    </location>
</feature>
<feature type="region of interest" description="Disordered" evidence="8">
    <location>
        <begin position="200"/>
        <end position="227"/>
    </location>
</feature>
<evidence type="ECO:0000256" key="8">
    <source>
        <dbReference type="SAM" id="MobiDB-lite"/>
    </source>
</evidence>
<dbReference type="SUPFAM" id="SSF57701">
    <property type="entry name" value="Zn2/Cys6 DNA-binding domain"/>
    <property type="match status" value="1"/>
</dbReference>
<dbReference type="Gene3D" id="4.10.240.10">
    <property type="entry name" value="Zn(2)-C6 fungal-type DNA-binding domain"/>
    <property type="match status" value="1"/>
</dbReference>
<dbReference type="PROSITE" id="PS50048">
    <property type="entry name" value="ZN2_CY6_FUNGAL_2"/>
    <property type="match status" value="1"/>
</dbReference>
<evidence type="ECO:0000256" key="2">
    <source>
        <dbReference type="ARBA" id="ARBA00022723"/>
    </source>
</evidence>
<sequence>MDWRDSDASEDDATHDQQASSRKRSSRGSSCDQCRKTKSKCERPSGDAAQCKSCALAGTPCTFLGPSYKRGPPKGYIHAIEQRWHQVESLLGAILQCPDSRVQELVNDLKQDELAREIIDRVDMGPYGPSGRRSQPAGATKEDFFASILRSSGTNGRDTSRSRRQSRVSREIVSSTQDHGLSVVPTKEWQDNLSRCLTNSSRSPLTSCYGSYRASSSSSVPVTQRRRLNEPTEATYPPDWNGMYTFNQEESDDAKDATESLGILSLDENQEIRYHGRISGLSLLGRNTRTDDRIDGGIWRLPMARVWPPARYGLASPPLGEMDVRLPPWDAQDRLLELYFTYIHPVFPVIHKSRFLSEYHFKKHGTRRESPQSHQQSPRPEPTQEVTSLLLLSIFAISARFCEDDTLPPMGKMWEAGCGYLDTARGLLAKVFHISRPSTVQALLLLGYREFGIGSMEQGWIFIGMAIRMAFDLGMNCDSSKWKIHSHDLFSPEETQTRRQIWWACVLADRYGSIYMGRPTMVKDSDFDTPLPYIDPDEDATLWQPLPIDGIAYPPVPGRAMSSFSAVSRLSVIAGTVINKVYPVQGIKRSAKQTLMTESEVQLDQWYLSLPDYLRCDPSNRRNIPSPQIIFLHIRYWGCVLLLYRAFIPNWKSSEEVARNSPIGSKALDLAQSAASHISTLVTMYRETFTLKRTSPFLTAYLLSASITHILTLSLRSSHVEATLGLQQCMQALKDMEVVWPSASRAWDLLNGVKLSDGIHAARLIQAHGQPSDRQKRVADDAFGQEKDLDYPQQDVYDERGSVTDNQGSVDNQSGVQDFSTRIMAHMLGLDIPGIEPSTSYYPGYQWWPRSSAQGDTPTQLSQSISPPLPATSQMGSLNVGARGAAAVSASNIENWAYPAVQPSRVPESYSYDFSQFGP</sequence>
<dbReference type="CDD" id="cd00067">
    <property type="entry name" value="GAL4"/>
    <property type="match status" value="1"/>
</dbReference>
<dbReference type="AlphaFoldDB" id="A0A9P5XNR3"/>
<dbReference type="InterPro" id="IPR001138">
    <property type="entry name" value="Zn2Cys6_DnaBD"/>
</dbReference>
<feature type="compositionally biased region" description="Basic and acidic residues" evidence="8">
    <location>
        <begin position="33"/>
        <end position="45"/>
    </location>
</feature>
<dbReference type="SMART" id="SM00066">
    <property type="entry name" value="GAL4"/>
    <property type="match status" value="1"/>
</dbReference>
<evidence type="ECO:0000259" key="9">
    <source>
        <dbReference type="PROSITE" id="PS50048"/>
    </source>
</evidence>
<dbReference type="CDD" id="cd12148">
    <property type="entry name" value="fungal_TF_MHR"/>
    <property type="match status" value="1"/>
</dbReference>
<dbReference type="GO" id="GO:0006351">
    <property type="term" value="P:DNA-templated transcription"/>
    <property type="evidence" value="ECO:0007669"/>
    <property type="project" value="InterPro"/>
</dbReference>
<dbReference type="Pfam" id="PF04082">
    <property type="entry name" value="Fungal_trans"/>
    <property type="match status" value="1"/>
</dbReference>
<feature type="region of interest" description="Disordered" evidence="8">
    <location>
        <begin position="1"/>
        <end position="46"/>
    </location>
</feature>